<evidence type="ECO:0000256" key="5">
    <source>
        <dbReference type="ARBA" id="ARBA00023274"/>
    </source>
</evidence>
<dbReference type="PROSITE" id="PS01169">
    <property type="entry name" value="RIBOSOMAL_L21"/>
    <property type="match status" value="1"/>
</dbReference>
<evidence type="ECO:0000256" key="4">
    <source>
        <dbReference type="ARBA" id="ARBA00022980"/>
    </source>
</evidence>
<evidence type="ECO:0000256" key="7">
    <source>
        <dbReference type="RuleBase" id="RU000562"/>
    </source>
</evidence>
<protein>
    <recommendedName>
        <fullName evidence="6">Large ribosomal subunit protein bL21</fullName>
    </recommendedName>
</protein>
<dbReference type="NCBIfam" id="TIGR00061">
    <property type="entry name" value="L21"/>
    <property type="match status" value="1"/>
</dbReference>
<evidence type="ECO:0000256" key="3">
    <source>
        <dbReference type="ARBA" id="ARBA00022884"/>
    </source>
</evidence>
<dbReference type="Pfam" id="PF00829">
    <property type="entry name" value="Ribosomal_L21p"/>
    <property type="match status" value="1"/>
</dbReference>
<evidence type="ECO:0000256" key="1">
    <source>
        <dbReference type="ARBA" id="ARBA00008563"/>
    </source>
</evidence>
<keyword evidence="3 6" id="KW-0694">RNA-binding</keyword>
<proteinExistence type="inferred from homology"/>
<evidence type="ECO:0000256" key="2">
    <source>
        <dbReference type="ARBA" id="ARBA00022730"/>
    </source>
</evidence>
<organism evidence="8 9">
    <name type="scientific">Candidatus Erwinia haradaeae</name>
    <dbReference type="NCBI Taxonomy" id="1922217"/>
    <lineage>
        <taxon>Bacteria</taxon>
        <taxon>Pseudomonadati</taxon>
        <taxon>Pseudomonadota</taxon>
        <taxon>Gammaproteobacteria</taxon>
        <taxon>Enterobacterales</taxon>
        <taxon>Erwiniaceae</taxon>
        <taxon>Erwinia</taxon>
    </lineage>
</organism>
<dbReference type="Proteomes" id="UP000294368">
    <property type="component" value="Chromosome"/>
</dbReference>
<comment type="function">
    <text evidence="6 7">This protein binds to 23S rRNA in the presence of protein L20.</text>
</comment>
<dbReference type="OrthoDB" id="9813334at2"/>
<keyword evidence="5 6" id="KW-0687">Ribonucleoprotein</keyword>
<reference evidence="8 9" key="1">
    <citation type="submission" date="2019-02" db="EMBL/GenBank/DDBJ databases">
        <authorList>
            <person name="Manzano-Marin A."/>
            <person name="Manzano-Marin A."/>
        </authorList>
    </citation>
    <scope>NUCLEOTIDE SEQUENCE [LARGE SCALE GENOMIC DNA]</scope>
    <source>
        <strain evidence="8 9">ErCikochiana</strain>
    </source>
</reference>
<name>A0A451D9F8_9GAMM</name>
<accession>A0A451D9F8</accession>
<dbReference type="GO" id="GO:1990904">
    <property type="term" value="C:ribonucleoprotein complex"/>
    <property type="evidence" value="ECO:0007669"/>
    <property type="project" value="UniProtKB-KW"/>
</dbReference>
<dbReference type="PANTHER" id="PTHR21349:SF0">
    <property type="entry name" value="LARGE RIBOSOMAL SUBUNIT PROTEIN BL21M"/>
    <property type="match status" value="1"/>
</dbReference>
<keyword evidence="4 6" id="KW-0689">Ribosomal protein</keyword>
<evidence type="ECO:0000313" key="9">
    <source>
        <dbReference type="Proteomes" id="UP000294368"/>
    </source>
</evidence>
<dbReference type="GO" id="GO:0003735">
    <property type="term" value="F:structural constituent of ribosome"/>
    <property type="evidence" value="ECO:0007669"/>
    <property type="project" value="InterPro"/>
</dbReference>
<sequence length="112" mass="12849">MYAVFKSGGKQYRVREGQVIRLEKIDNLIGEMVSFQTVLMIVTNERIHVGSPLVKGGVIKAEIVTHGRGDKIKIIKFRARKHYRKNQGHRQYFTDLKIISIISTEDNLQHGT</sequence>
<dbReference type="RefSeq" id="WP_157988331.1">
    <property type="nucleotide sequence ID" value="NZ_LR217715.1"/>
</dbReference>
<dbReference type="PANTHER" id="PTHR21349">
    <property type="entry name" value="50S RIBOSOMAL PROTEIN L21"/>
    <property type="match status" value="1"/>
</dbReference>
<dbReference type="InterPro" id="IPR036164">
    <property type="entry name" value="bL21-like_sf"/>
</dbReference>
<dbReference type="GO" id="GO:0005737">
    <property type="term" value="C:cytoplasm"/>
    <property type="evidence" value="ECO:0007669"/>
    <property type="project" value="UniProtKB-ARBA"/>
</dbReference>
<comment type="similarity">
    <text evidence="1 6 7">Belongs to the bacterial ribosomal protein bL21 family.</text>
</comment>
<dbReference type="InterPro" id="IPR018258">
    <property type="entry name" value="Ribosomal_bL21_CS"/>
</dbReference>
<comment type="subunit">
    <text evidence="6">Part of the 50S ribosomal subunit. Contacts protein L20.</text>
</comment>
<dbReference type="GO" id="GO:0019843">
    <property type="term" value="F:rRNA binding"/>
    <property type="evidence" value="ECO:0007669"/>
    <property type="project" value="UniProtKB-UniRule"/>
</dbReference>
<evidence type="ECO:0000256" key="6">
    <source>
        <dbReference type="HAMAP-Rule" id="MF_01363"/>
    </source>
</evidence>
<dbReference type="HAMAP" id="MF_01363">
    <property type="entry name" value="Ribosomal_bL21"/>
    <property type="match status" value="1"/>
</dbReference>
<dbReference type="GO" id="GO:0005840">
    <property type="term" value="C:ribosome"/>
    <property type="evidence" value="ECO:0007669"/>
    <property type="project" value="UniProtKB-KW"/>
</dbReference>
<gene>
    <name evidence="6 8" type="primary">rplU</name>
    <name evidence="8" type="ORF">ERCIKOCA2762_162</name>
</gene>
<dbReference type="EMBL" id="LR217715">
    <property type="protein sequence ID" value="VFP82918.1"/>
    <property type="molecule type" value="Genomic_DNA"/>
</dbReference>
<dbReference type="AlphaFoldDB" id="A0A451D9F8"/>
<evidence type="ECO:0000313" key="8">
    <source>
        <dbReference type="EMBL" id="VFP82918.1"/>
    </source>
</evidence>
<keyword evidence="2 6" id="KW-0699">rRNA-binding</keyword>
<dbReference type="InterPro" id="IPR001787">
    <property type="entry name" value="Ribosomal_bL21"/>
</dbReference>
<dbReference type="InterPro" id="IPR028909">
    <property type="entry name" value="bL21-like"/>
</dbReference>
<dbReference type="SUPFAM" id="SSF141091">
    <property type="entry name" value="L21p-like"/>
    <property type="match status" value="1"/>
</dbReference>
<dbReference type="GO" id="GO:0006412">
    <property type="term" value="P:translation"/>
    <property type="evidence" value="ECO:0007669"/>
    <property type="project" value="UniProtKB-UniRule"/>
</dbReference>